<keyword evidence="3" id="KW-1185">Reference proteome</keyword>
<proteinExistence type="predicted"/>
<dbReference type="EMBL" id="CP000916">
    <property type="protein sequence ID" value="ACM22465.1"/>
    <property type="molecule type" value="Genomic_DNA"/>
</dbReference>
<dbReference type="CDD" id="cd03801">
    <property type="entry name" value="GT4_PimA-like"/>
    <property type="match status" value="1"/>
</dbReference>
<dbReference type="AlphaFoldDB" id="B9KBR8"/>
<protein>
    <submittedName>
        <fullName evidence="2">Glycosyl transferase, group 1</fullName>
    </submittedName>
</protein>
<dbReference type="SUPFAM" id="SSF53756">
    <property type="entry name" value="UDP-Glycosyltransferase/glycogen phosphorylase"/>
    <property type="match status" value="1"/>
</dbReference>
<evidence type="ECO:0000313" key="2">
    <source>
        <dbReference type="EMBL" id="ACM22465.1"/>
    </source>
</evidence>
<feature type="domain" description="Glycosyltransferase subfamily 4-like N-terminal" evidence="1">
    <location>
        <begin position="76"/>
        <end position="226"/>
    </location>
</feature>
<dbReference type="Pfam" id="PF13439">
    <property type="entry name" value="Glyco_transf_4"/>
    <property type="match status" value="1"/>
</dbReference>
<dbReference type="STRING" id="309803.CTN_0288"/>
<keyword evidence="2" id="KW-0808">Transferase</keyword>
<dbReference type="PANTHER" id="PTHR12526:SF572">
    <property type="entry name" value="BLL5144 PROTEIN"/>
    <property type="match status" value="1"/>
</dbReference>
<sequence>MLQISSLELRTIVLALRISSLVSILKISFKIFNLLYWTSSILYYRFFAQFTTTKQTEKGGDHMKIGFLSRWGATCGVGMHAEILAREFVNMGHEVVVFAPTEESAKKEVKYYKRTEATDPDFVKREIYTEVDNVTEEGWVKEEEILKENLDLLIVETFWRVPVKPLTKLIEKLKIPVISVFHEANIFKAREVVKLPCDKIVVFDRRFYDEILEFYGIPREKVEVISYPVMKPYEVEPERPVGEDKFLFFSFGRQPVEEYCDFLNVLKKLKKRFDNVHYWIIRSDGKIEYEAEWITQWQKRPTVEKLYSYLKGSNVHLLPKGNTPNVVVSSTLYQVIASETPIVIRDSRFVETIETDAYGFGPIVKYRNIHDLAHKLELLMLDSELVEDIKKEARIFVEKYSGEKVAREFLELAKSINK</sequence>
<dbReference type="eggNOG" id="COG0438">
    <property type="taxonomic scope" value="Bacteria"/>
</dbReference>
<dbReference type="PANTHER" id="PTHR12526">
    <property type="entry name" value="GLYCOSYLTRANSFERASE"/>
    <property type="match status" value="1"/>
</dbReference>
<organism evidence="2 3">
    <name type="scientific">Thermotoga neapolitana (strain ATCC 49049 / DSM 4359 / NBRC 107923 / NS-E)</name>
    <dbReference type="NCBI Taxonomy" id="309803"/>
    <lineage>
        <taxon>Bacteria</taxon>
        <taxon>Thermotogati</taxon>
        <taxon>Thermotogota</taxon>
        <taxon>Thermotogae</taxon>
        <taxon>Thermotogales</taxon>
        <taxon>Thermotogaceae</taxon>
        <taxon>Thermotoga</taxon>
    </lineage>
</organism>
<gene>
    <name evidence="2" type="ordered locus">CTN_0288</name>
</gene>
<dbReference type="KEGG" id="tna:CTN_0288"/>
<dbReference type="InterPro" id="IPR028098">
    <property type="entry name" value="Glyco_trans_4-like_N"/>
</dbReference>
<dbReference type="HOGENOM" id="CLU_778299_0_0_0"/>
<evidence type="ECO:0000259" key="1">
    <source>
        <dbReference type="Pfam" id="PF13439"/>
    </source>
</evidence>
<dbReference type="Proteomes" id="UP000000445">
    <property type="component" value="Chromosome"/>
</dbReference>
<evidence type="ECO:0000313" key="3">
    <source>
        <dbReference type="Proteomes" id="UP000000445"/>
    </source>
</evidence>
<name>B9KBR8_THENN</name>
<accession>B9KBR8</accession>
<reference evidence="2 3" key="1">
    <citation type="journal article" date="2009" name="Biosci. Biotechnol. Biochem.">
        <title>WeGAS: a web-based microbial genome annotation system.</title>
        <authorList>
            <person name="Lee D."/>
            <person name="Seo H."/>
            <person name="Park C."/>
            <person name="Park K."/>
        </authorList>
    </citation>
    <scope>NUCLEOTIDE SEQUENCE [LARGE SCALE GENOMIC DNA]</scope>
    <source>
        <strain evidence="3">ATCC 49049 / DSM 4359 / NBRC 107923 / NS-E</strain>
    </source>
</reference>
<dbReference type="GO" id="GO:0016740">
    <property type="term" value="F:transferase activity"/>
    <property type="evidence" value="ECO:0007669"/>
    <property type="project" value="UniProtKB-KW"/>
</dbReference>
<dbReference type="Gene3D" id="3.40.50.2000">
    <property type="entry name" value="Glycogen Phosphorylase B"/>
    <property type="match status" value="2"/>
</dbReference>